<evidence type="ECO:0000256" key="3">
    <source>
        <dbReference type="ARBA" id="ARBA00022679"/>
    </source>
</evidence>
<dbReference type="Proteomes" id="UP001385809">
    <property type="component" value="Unassembled WGS sequence"/>
</dbReference>
<feature type="region of interest" description="Disordered" evidence="8">
    <location>
        <begin position="362"/>
        <end position="473"/>
    </location>
</feature>
<evidence type="ECO:0000256" key="2">
    <source>
        <dbReference type="ARBA" id="ARBA00022527"/>
    </source>
</evidence>
<keyword evidence="3" id="KW-0808">Transferase</keyword>
<reference evidence="10 11" key="1">
    <citation type="submission" date="2024-03" db="EMBL/GenBank/DDBJ databases">
        <title>Actinomycetospora sp. OC33-EN08, a novel actinomycete isolated from wild orchid (Aerides multiflora).</title>
        <authorList>
            <person name="Suriyachadkun C."/>
        </authorList>
    </citation>
    <scope>NUCLEOTIDE SEQUENCE [LARGE SCALE GENOMIC DNA]</scope>
    <source>
        <strain evidence="10 11">OC33-EN08</strain>
    </source>
</reference>
<evidence type="ECO:0000256" key="4">
    <source>
        <dbReference type="ARBA" id="ARBA00022741"/>
    </source>
</evidence>
<feature type="compositionally biased region" description="Low complexity" evidence="8">
    <location>
        <begin position="362"/>
        <end position="380"/>
    </location>
</feature>
<evidence type="ECO:0000256" key="7">
    <source>
        <dbReference type="PROSITE-ProRule" id="PRU10141"/>
    </source>
</evidence>
<evidence type="ECO:0000256" key="1">
    <source>
        <dbReference type="ARBA" id="ARBA00012513"/>
    </source>
</evidence>
<evidence type="ECO:0000256" key="6">
    <source>
        <dbReference type="ARBA" id="ARBA00022840"/>
    </source>
</evidence>
<protein>
    <recommendedName>
        <fullName evidence="1">non-specific serine/threonine protein kinase</fullName>
        <ecNumber evidence="1">2.7.11.1</ecNumber>
    </recommendedName>
</protein>
<keyword evidence="5 10" id="KW-0418">Kinase</keyword>
<dbReference type="EMBL" id="JBBEGN010000022">
    <property type="protein sequence ID" value="MEJ2871387.1"/>
    <property type="molecule type" value="Genomic_DNA"/>
</dbReference>
<feature type="binding site" evidence="7">
    <location>
        <position position="46"/>
    </location>
    <ligand>
        <name>ATP</name>
        <dbReference type="ChEBI" id="CHEBI:30616"/>
    </ligand>
</feature>
<keyword evidence="6 7" id="KW-0067">ATP-binding</keyword>
<evidence type="ECO:0000259" key="9">
    <source>
        <dbReference type="PROSITE" id="PS50011"/>
    </source>
</evidence>
<dbReference type="PROSITE" id="PS00107">
    <property type="entry name" value="PROTEIN_KINASE_ATP"/>
    <property type="match status" value="1"/>
</dbReference>
<keyword evidence="4 7" id="KW-0547">Nucleotide-binding</keyword>
<evidence type="ECO:0000256" key="5">
    <source>
        <dbReference type="ARBA" id="ARBA00022777"/>
    </source>
</evidence>
<dbReference type="CDD" id="cd14014">
    <property type="entry name" value="STKc_PknB_like"/>
    <property type="match status" value="1"/>
</dbReference>
<dbReference type="InterPro" id="IPR011009">
    <property type="entry name" value="Kinase-like_dom_sf"/>
</dbReference>
<feature type="domain" description="Protein kinase" evidence="9">
    <location>
        <begin position="17"/>
        <end position="269"/>
    </location>
</feature>
<dbReference type="PANTHER" id="PTHR43289:SF6">
    <property type="entry name" value="SERINE_THREONINE-PROTEIN KINASE NEKL-3"/>
    <property type="match status" value="1"/>
</dbReference>
<sequence>MTTLGVPTLPDRLADRYEAGPVLGRGVGSVVFRAHDTLLGRDAAVKSFRVESNPRAGRELSLLARFDHPGLVPVFDVEERDGRAFVVMALLDGGSLTDRLAAANAVDGLGYAEALRTAATVGGALDHLHRAGVTHRGVTPANVLYDADGRAHLADFGVALVADAPRITDTGLTVGAAPYLAPEQVRGEQAGSGADVYALALVLVESLTGRRAFPGDPLSAAQARLDRGPVLPEGLPDDVTALLTEMTAADPAGRPDAAAASAVLRRALVEAEPATTTVAAPGLTVSGPAARSGAGALAVVGNALARRGPTARSTAPRATGTRGVVVLAGLAASAVLAGTVAIATSGPVAEVSADDRPAVVAGGATVGAPDTGAPQFVVPAEPAPTSEPTPEPTETTAAARPSRDPRTVIPVEPVRTEPMLRPTRTTDPEPTRTTEQSEQAEPVRQGAAEPAEPPVADGPTRTTQPGAVGQVLNGVGGLLGGVLGGGR</sequence>
<dbReference type="Pfam" id="PF00069">
    <property type="entry name" value="Pkinase"/>
    <property type="match status" value="1"/>
</dbReference>
<dbReference type="EC" id="2.7.11.1" evidence="1"/>
<dbReference type="SUPFAM" id="SSF56112">
    <property type="entry name" value="Protein kinase-like (PK-like)"/>
    <property type="match status" value="1"/>
</dbReference>
<dbReference type="InterPro" id="IPR000719">
    <property type="entry name" value="Prot_kinase_dom"/>
</dbReference>
<keyword evidence="11" id="KW-1185">Reference proteome</keyword>
<evidence type="ECO:0000313" key="11">
    <source>
        <dbReference type="Proteomes" id="UP001385809"/>
    </source>
</evidence>
<gene>
    <name evidence="10" type="ORF">WCD74_26755</name>
</gene>
<proteinExistence type="predicted"/>
<accession>A0ABU8MXS6</accession>
<evidence type="ECO:0000256" key="8">
    <source>
        <dbReference type="SAM" id="MobiDB-lite"/>
    </source>
</evidence>
<dbReference type="GO" id="GO:0016301">
    <property type="term" value="F:kinase activity"/>
    <property type="evidence" value="ECO:0007669"/>
    <property type="project" value="UniProtKB-KW"/>
</dbReference>
<dbReference type="InterPro" id="IPR017441">
    <property type="entry name" value="Protein_kinase_ATP_BS"/>
</dbReference>
<dbReference type="PROSITE" id="PS50011">
    <property type="entry name" value="PROTEIN_KINASE_DOM"/>
    <property type="match status" value="1"/>
</dbReference>
<keyword evidence="2" id="KW-0723">Serine/threonine-protein kinase</keyword>
<comment type="caution">
    <text evidence="10">The sequence shown here is derived from an EMBL/GenBank/DDBJ whole genome shotgun (WGS) entry which is preliminary data.</text>
</comment>
<organism evidence="10 11">
    <name type="scientific">Actinomycetospora aurantiaca</name>
    <dbReference type="NCBI Taxonomy" id="3129233"/>
    <lineage>
        <taxon>Bacteria</taxon>
        <taxon>Bacillati</taxon>
        <taxon>Actinomycetota</taxon>
        <taxon>Actinomycetes</taxon>
        <taxon>Pseudonocardiales</taxon>
        <taxon>Pseudonocardiaceae</taxon>
        <taxon>Actinomycetospora</taxon>
    </lineage>
</organism>
<feature type="compositionally biased region" description="Pro residues" evidence="8">
    <location>
        <begin position="381"/>
        <end position="391"/>
    </location>
</feature>
<evidence type="ECO:0000313" key="10">
    <source>
        <dbReference type="EMBL" id="MEJ2871387.1"/>
    </source>
</evidence>
<name>A0ABU8MXS6_9PSEU</name>
<dbReference type="PANTHER" id="PTHR43289">
    <property type="entry name" value="MITOGEN-ACTIVATED PROTEIN KINASE KINASE KINASE 20-RELATED"/>
    <property type="match status" value="1"/>
</dbReference>
<dbReference type="RefSeq" id="WP_337697956.1">
    <property type="nucleotide sequence ID" value="NZ_JBBEGN010000022.1"/>
</dbReference>
<dbReference type="Gene3D" id="1.10.510.10">
    <property type="entry name" value="Transferase(Phosphotransferase) domain 1"/>
    <property type="match status" value="1"/>
</dbReference>